<accession>A0AAD7H051</accession>
<dbReference type="Proteomes" id="UP001221757">
    <property type="component" value="Unassembled WGS sequence"/>
</dbReference>
<reference evidence="3" key="1">
    <citation type="submission" date="2023-03" db="EMBL/GenBank/DDBJ databases">
        <title>Massive genome expansion in bonnet fungi (Mycena s.s.) driven by repeated elements and novel gene families across ecological guilds.</title>
        <authorList>
            <consortium name="Lawrence Berkeley National Laboratory"/>
            <person name="Harder C.B."/>
            <person name="Miyauchi S."/>
            <person name="Viragh M."/>
            <person name="Kuo A."/>
            <person name="Thoen E."/>
            <person name="Andreopoulos B."/>
            <person name="Lu D."/>
            <person name="Skrede I."/>
            <person name="Drula E."/>
            <person name="Henrissat B."/>
            <person name="Morin E."/>
            <person name="Kohler A."/>
            <person name="Barry K."/>
            <person name="LaButti K."/>
            <person name="Morin E."/>
            <person name="Salamov A."/>
            <person name="Lipzen A."/>
            <person name="Mereny Z."/>
            <person name="Hegedus B."/>
            <person name="Baldrian P."/>
            <person name="Stursova M."/>
            <person name="Weitz H."/>
            <person name="Taylor A."/>
            <person name="Grigoriev I.V."/>
            <person name="Nagy L.G."/>
            <person name="Martin F."/>
            <person name="Kauserud H."/>
        </authorList>
    </citation>
    <scope>NUCLEOTIDE SEQUENCE</scope>
    <source>
        <strain evidence="3">CBHHK067</strain>
    </source>
</reference>
<keyword evidence="2" id="KW-1133">Transmembrane helix</keyword>
<dbReference type="AlphaFoldDB" id="A0AAD7H051"/>
<proteinExistence type="predicted"/>
<dbReference type="EMBL" id="JARKIE010000003">
    <property type="protein sequence ID" value="KAJ7708922.1"/>
    <property type="molecule type" value="Genomic_DNA"/>
</dbReference>
<feature type="transmembrane region" description="Helical" evidence="2">
    <location>
        <begin position="159"/>
        <end position="182"/>
    </location>
</feature>
<evidence type="ECO:0000256" key="2">
    <source>
        <dbReference type="SAM" id="Phobius"/>
    </source>
</evidence>
<keyword evidence="2" id="KW-0812">Transmembrane</keyword>
<organism evidence="3 4">
    <name type="scientific">Mycena rosella</name>
    <name type="common">Pink bonnet</name>
    <name type="synonym">Agaricus rosellus</name>
    <dbReference type="NCBI Taxonomy" id="1033263"/>
    <lineage>
        <taxon>Eukaryota</taxon>
        <taxon>Fungi</taxon>
        <taxon>Dikarya</taxon>
        <taxon>Basidiomycota</taxon>
        <taxon>Agaricomycotina</taxon>
        <taxon>Agaricomycetes</taxon>
        <taxon>Agaricomycetidae</taxon>
        <taxon>Agaricales</taxon>
        <taxon>Marasmiineae</taxon>
        <taxon>Mycenaceae</taxon>
        <taxon>Mycena</taxon>
    </lineage>
</organism>
<sequence>MLALNASTVFRIVSFTLAGGDVFQTIPGTYALYRKQWVRRRLSVTCLFYAIARYMSIGSLVANGIDAFSSGYTLESCKRLYMAPNVTALLAGMAVQVLVYIRTYAISGRSKYVRYGLGSIMLLGFPVQIFGIVYHRDPFFSNGSCKGEVLRPGEPDWNIVYYSAHMSFDLLAFVTATYYLVYASRIQGVIRLSKLLGNILRDGLLYFLVVFLVNLWVVLEFAHVFESGAASSLPLAVVLIAIQHLTLGTQRLASPGRLASEEYGMSVSRGPPRFADGVHSVELESGVVFNDTFVDPRNQKGSFRSTQRTDKSGTSSNAGHGVTKIDVS</sequence>
<keyword evidence="2" id="KW-0472">Membrane</keyword>
<protein>
    <submittedName>
        <fullName evidence="3">Uncharacterized protein</fullName>
    </submittedName>
</protein>
<feature type="compositionally biased region" description="Polar residues" evidence="1">
    <location>
        <begin position="299"/>
        <end position="318"/>
    </location>
</feature>
<keyword evidence="4" id="KW-1185">Reference proteome</keyword>
<evidence type="ECO:0000313" key="3">
    <source>
        <dbReference type="EMBL" id="KAJ7708922.1"/>
    </source>
</evidence>
<comment type="caution">
    <text evidence="3">The sequence shown here is derived from an EMBL/GenBank/DDBJ whole genome shotgun (WGS) entry which is preliminary data.</text>
</comment>
<feature type="transmembrane region" description="Helical" evidence="2">
    <location>
        <begin position="42"/>
        <end position="62"/>
    </location>
</feature>
<feature type="transmembrane region" description="Helical" evidence="2">
    <location>
        <begin position="82"/>
        <end position="101"/>
    </location>
</feature>
<evidence type="ECO:0000313" key="4">
    <source>
        <dbReference type="Proteomes" id="UP001221757"/>
    </source>
</evidence>
<name>A0AAD7H051_MYCRO</name>
<feature type="transmembrane region" description="Helical" evidence="2">
    <location>
        <begin position="203"/>
        <end position="222"/>
    </location>
</feature>
<feature type="transmembrane region" description="Helical" evidence="2">
    <location>
        <begin position="113"/>
        <end position="134"/>
    </location>
</feature>
<evidence type="ECO:0000256" key="1">
    <source>
        <dbReference type="SAM" id="MobiDB-lite"/>
    </source>
</evidence>
<feature type="region of interest" description="Disordered" evidence="1">
    <location>
        <begin position="298"/>
        <end position="328"/>
    </location>
</feature>
<gene>
    <name evidence="3" type="ORF">B0H17DRAFT_1031249</name>
</gene>